<proteinExistence type="predicted"/>
<dbReference type="AlphaFoldDB" id="A0A1Y1JT79"/>
<sequence length="306" mass="35933">MGNTISVDKDFDFKDIFPTCMNDYYSATQGINEEDLDKPFEKLQEKKKSYYDSCTEIDKKIVNSQGTFIVDCQNLSLYLDHIKTNTRNNQKASCIYFSYKLKDFLKRKGATCGGEKNCYEIMKNKAKNDHMVLFDICKDHVVDISDSTYYIMEKLIHLYDQCLFLTYDNDCNYGIECYEIYRDLLLISQNGNNNSFKDVLENFKDKYNSEMKTRTGCESVPKILHSHYGGYARKAFLASFLVIILISITTFILYKYTKYSIYLQPFVLRLQILWRNQDGVSKLSNLFETENTKLTHKYNILYNSLE</sequence>
<evidence type="ECO:0000313" key="3">
    <source>
        <dbReference type="Proteomes" id="UP000195521"/>
    </source>
</evidence>
<dbReference type="OMA" id="TRTGCES"/>
<keyword evidence="1" id="KW-0812">Transmembrane</keyword>
<gene>
    <name evidence="2" type="ORF">PGO_000430</name>
</gene>
<dbReference type="Proteomes" id="UP000195521">
    <property type="component" value="Unassembled WGS sequence"/>
</dbReference>
<evidence type="ECO:0000313" key="2">
    <source>
        <dbReference type="EMBL" id="GAW83982.1"/>
    </source>
</evidence>
<keyword evidence="1" id="KW-1133">Transmembrane helix</keyword>
<dbReference type="GeneID" id="39744790"/>
<name>A0A1Y1JT79_PLAGO</name>
<feature type="transmembrane region" description="Helical" evidence="1">
    <location>
        <begin position="235"/>
        <end position="254"/>
    </location>
</feature>
<evidence type="ECO:0000256" key="1">
    <source>
        <dbReference type="SAM" id="Phobius"/>
    </source>
</evidence>
<keyword evidence="1" id="KW-0472">Membrane</keyword>
<comment type="caution">
    <text evidence="2">The sequence shown here is derived from an EMBL/GenBank/DDBJ whole genome shotgun (WGS) entry which is preliminary data.</text>
</comment>
<dbReference type="EMBL" id="BDQF01000051">
    <property type="protein sequence ID" value="GAW83982.1"/>
    <property type="molecule type" value="Genomic_DNA"/>
</dbReference>
<protein>
    <submittedName>
        <fullName evidence="2">Variable surface protein</fullName>
    </submittedName>
</protein>
<organism evidence="2 3">
    <name type="scientific">Plasmodium gonderi</name>
    <dbReference type="NCBI Taxonomy" id="77519"/>
    <lineage>
        <taxon>Eukaryota</taxon>
        <taxon>Sar</taxon>
        <taxon>Alveolata</taxon>
        <taxon>Apicomplexa</taxon>
        <taxon>Aconoidasida</taxon>
        <taxon>Haemosporida</taxon>
        <taxon>Plasmodiidae</taxon>
        <taxon>Plasmodium</taxon>
        <taxon>Plasmodium (Plasmodium)</taxon>
    </lineage>
</organism>
<accession>A0A1Y1JT79</accession>
<keyword evidence="3" id="KW-1185">Reference proteome</keyword>
<reference evidence="3" key="1">
    <citation type="submission" date="2017-04" db="EMBL/GenBank/DDBJ databases">
        <title>Plasmodium gonderi genome.</title>
        <authorList>
            <person name="Arisue N."/>
            <person name="Honma H."/>
            <person name="Kawai S."/>
            <person name="Tougan T."/>
            <person name="Tanabe K."/>
            <person name="Horii T."/>
        </authorList>
    </citation>
    <scope>NUCLEOTIDE SEQUENCE [LARGE SCALE GENOMIC DNA]</scope>
    <source>
        <strain evidence="3">ATCC 30045</strain>
    </source>
</reference>
<dbReference type="RefSeq" id="XP_028546571.1">
    <property type="nucleotide sequence ID" value="XM_028690770.1"/>
</dbReference>